<dbReference type="AlphaFoldDB" id="A0A834GAU3"/>
<sequence>MAVPRRHPYDMWRETSTGGAASACLGGTILGAKQDGRCEFELDDPVGGNKLRDLEAEDGNGSDVPVKDIAEQGVADEEASEFEAQEWEIGDIGSFSQQFSARRELTMSMVKDALFNEEARRKEMGTMSYSGMQALVGDGRAGLRKESAGVPTVHYWLLQARRSGGGATVRHWTTGTGKKQGKQGARRSQQCTWNRCSRNQRAQGDSPARTEATEGVLGLLEVYTKAQSTETRLKLYNASDHGTDQETSPICSRFDQGSIHVWKDAFRFRGGGVTVRKAMIFERHPEWGCGHPMAKGLGHRGHSGSGGVRLMVFWISPVHGFVSQGGDL</sequence>
<feature type="region of interest" description="Disordered" evidence="1">
    <location>
        <begin position="167"/>
        <end position="210"/>
    </location>
</feature>
<organism evidence="2 3">
    <name type="scientific">Rhododendron simsii</name>
    <name type="common">Sims's rhododendron</name>
    <dbReference type="NCBI Taxonomy" id="118357"/>
    <lineage>
        <taxon>Eukaryota</taxon>
        <taxon>Viridiplantae</taxon>
        <taxon>Streptophyta</taxon>
        <taxon>Embryophyta</taxon>
        <taxon>Tracheophyta</taxon>
        <taxon>Spermatophyta</taxon>
        <taxon>Magnoliopsida</taxon>
        <taxon>eudicotyledons</taxon>
        <taxon>Gunneridae</taxon>
        <taxon>Pentapetalae</taxon>
        <taxon>asterids</taxon>
        <taxon>Ericales</taxon>
        <taxon>Ericaceae</taxon>
        <taxon>Ericoideae</taxon>
        <taxon>Rhodoreae</taxon>
        <taxon>Rhododendron</taxon>
    </lineage>
</organism>
<dbReference type="EMBL" id="WJXA01000010">
    <property type="protein sequence ID" value="KAF7129742.1"/>
    <property type="molecule type" value="Genomic_DNA"/>
</dbReference>
<evidence type="ECO:0000313" key="2">
    <source>
        <dbReference type="EMBL" id="KAF7129742.1"/>
    </source>
</evidence>
<dbReference type="Proteomes" id="UP000626092">
    <property type="component" value="Unassembled WGS sequence"/>
</dbReference>
<comment type="caution">
    <text evidence="2">The sequence shown here is derived from an EMBL/GenBank/DDBJ whole genome shotgun (WGS) entry which is preliminary data.</text>
</comment>
<accession>A0A834GAU3</accession>
<proteinExistence type="predicted"/>
<reference evidence="2" key="1">
    <citation type="submission" date="2019-11" db="EMBL/GenBank/DDBJ databases">
        <authorList>
            <person name="Liu Y."/>
            <person name="Hou J."/>
            <person name="Li T.-Q."/>
            <person name="Guan C.-H."/>
            <person name="Wu X."/>
            <person name="Wu H.-Z."/>
            <person name="Ling F."/>
            <person name="Zhang R."/>
            <person name="Shi X.-G."/>
            <person name="Ren J.-P."/>
            <person name="Chen E.-F."/>
            <person name="Sun J.-M."/>
        </authorList>
    </citation>
    <scope>NUCLEOTIDE SEQUENCE</scope>
    <source>
        <strain evidence="2">Adult_tree_wgs_1</strain>
        <tissue evidence="2">Leaves</tissue>
    </source>
</reference>
<gene>
    <name evidence="2" type="ORF">RHSIM_Rhsim10G0114100</name>
</gene>
<feature type="compositionally biased region" description="Polar residues" evidence="1">
    <location>
        <begin position="186"/>
        <end position="203"/>
    </location>
</feature>
<protein>
    <submittedName>
        <fullName evidence="2">Uncharacterized protein</fullName>
    </submittedName>
</protein>
<evidence type="ECO:0000313" key="3">
    <source>
        <dbReference type="Proteomes" id="UP000626092"/>
    </source>
</evidence>
<evidence type="ECO:0000256" key="1">
    <source>
        <dbReference type="SAM" id="MobiDB-lite"/>
    </source>
</evidence>
<keyword evidence="3" id="KW-1185">Reference proteome</keyword>
<name>A0A834GAU3_RHOSS</name>